<dbReference type="GO" id="GO:0004139">
    <property type="term" value="F:deoxyribose-phosphate aldolase activity"/>
    <property type="evidence" value="ECO:0007669"/>
    <property type="project" value="UniProtKB-UniRule"/>
</dbReference>
<comment type="similarity">
    <text evidence="1 6">Belongs to the DeoC/FbaB aldolase family. DeoC type 1 subfamily.</text>
</comment>
<dbReference type="CDD" id="cd00959">
    <property type="entry name" value="DeoC"/>
    <property type="match status" value="1"/>
</dbReference>
<dbReference type="GO" id="GO:0009264">
    <property type="term" value="P:deoxyribonucleotide catabolic process"/>
    <property type="evidence" value="ECO:0007669"/>
    <property type="project" value="UniProtKB-UniRule"/>
</dbReference>
<dbReference type="HAMAP" id="MF_00114">
    <property type="entry name" value="DeoC_type1"/>
    <property type="match status" value="1"/>
</dbReference>
<dbReference type="SUPFAM" id="SSF51569">
    <property type="entry name" value="Aldolase"/>
    <property type="match status" value="1"/>
</dbReference>
<evidence type="ECO:0000256" key="3">
    <source>
        <dbReference type="ARBA" id="ARBA00023239"/>
    </source>
</evidence>
<evidence type="ECO:0000313" key="8">
    <source>
        <dbReference type="Proteomes" id="UP001321047"/>
    </source>
</evidence>
<accession>A0AAP2Z663</accession>
<dbReference type="EMBL" id="JAOPJZ010000002">
    <property type="protein sequence ID" value="MCU4751381.1"/>
    <property type="molecule type" value="Genomic_DNA"/>
</dbReference>
<dbReference type="RefSeq" id="WP_342807088.1">
    <property type="nucleotide sequence ID" value="NZ_JAOPJZ010000002.1"/>
</dbReference>
<feature type="active site" description="Schiff-base intermediate with acetaldehyde" evidence="6">
    <location>
        <position position="161"/>
    </location>
</feature>
<dbReference type="InterPro" id="IPR013785">
    <property type="entry name" value="Aldolase_TIM"/>
</dbReference>
<dbReference type="PANTHER" id="PTHR10889">
    <property type="entry name" value="DEOXYRIBOSE-PHOSPHATE ALDOLASE"/>
    <property type="match status" value="1"/>
</dbReference>
<gene>
    <name evidence="6 7" type="primary">deoC</name>
    <name evidence="7" type="ORF">OB919_05205</name>
</gene>
<reference evidence="7 8" key="1">
    <citation type="submission" date="2022-09" db="EMBL/GenBank/DDBJ databases">
        <title>Enrichment on poylsaccharides allowed isolation of novel metabolic and taxonomic groups of Haloarchaea.</title>
        <authorList>
            <person name="Sorokin D.Y."/>
            <person name="Elcheninov A.G."/>
            <person name="Khizhniak T.V."/>
            <person name="Kolganova T.V."/>
            <person name="Kublanov I.V."/>
        </authorList>
    </citation>
    <scope>NUCLEOTIDE SEQUENCE [LARGE SCALE GENOMIC DNA]</scope>
    <source>
        <strain evidence="7 8">AArc-curdl1</strain>
    </source>
</reference>
<sequence>MDVNANELQADPEQVASIIDHTNVEPDATEVDIRKLCEEVREYGFCSAVVVPYHAELVAQLLGDAANVTVVVGFPYGVQNTRAKEAEVEALSDHADELDMVMNRTAFANDDHESVVEDVRAVKEAVGETTLKCIIESPALSADEIRTAAELVAEGGADFVKTAVGYEGGCDSAEVRAMREAIGPDVGVKASGGIHSFEEVLEMVEAGATRIGASAGVEIIESIRA</sequence>
<keyword evidence="8" id="KW-1185">Reference proteome</keyword>
<comment type="subcellular location">
    <subcellularLocation>
        <location evidence="6">Cytoplasm</location>
    </subcellularLocation>
</comment>
<evidence type="ECO:0000313" key="7">
    <source>
        <dbReference type="EMBL" id="MCU4751381.1"/>
    </source>
</evidence>
<dbReference type="GO" id="GO:0005737">
    <property type="term" value="C:cytoplasm"/>
    <property type="evidence" value="ECO:0007669"/>
    <property type="project" value="UniProtKB-SubCell"/>
</dbReference>
<organism evidence="7 8">
    <name type="scientific">Natronosalvus hydrolyticus</name>
    <dbReference type="NCBI Taxonomy" id="2979988"/>
    <lineage>
        <taxon>Archaea</taxon>
        <taxon>Methanobacteriati</taxon>
        <taxon>Methanobacteriota</taxon>
        <taxon>Stenosarchaea group</taxon>
        <taxon>Halobacteria</taxon>
        <taxon>Halobacteriales</taxon>
        <taxon>Natrialbaceae</taxon>
        <taxon>Natronosalvus</taxon>
    </lineage>
</organism>
<evidence type="ECO:0000256" key="4">
    <source>
        <dbReference type="ARBA" id="ARBA00023270"/>
    </source>
</evidence>
<feature type="active site" description="Proton donor/acceptor" evidence="6">
    <location>
        <position position="189"/>
    </location>
</feature>
<keyword evidence="3 6" id="KW-0456">Lyase</keyword>
<keyword evidence="2 6" id="KW-0963">Cytoplasm</keyword>
<dbReference type="SMART" id="SM01133">
    <property type="entry name" value="DeoC"/>
    <property type="match status" value="1"/>
</dbReference>
<dbReference type="Proteomes" id="UP001321047">
    <property type="component" value="Unassembled WGS sequence"/>
</dbReference>
<dbReference type="FunFam" id="3.20.20.70:FF:000044">
    <property type="entry name" value="Deoxyribose-phosphate aldolase"/>
    <property type="match status" value="1"/>
</dbReference>
<dbReference type="NCBIfam" id="TIGR00126">
    <property type="entry name" value="deoC"/>
    <property type="match status" value="1"/>
</dbReference>
<comment type="caution">
    <text evidence="7">The sequence shown here is derived from an EMBL/GenBank/DDBJ whole genome shotgun (WGS) entry which is preliminary data.</text>
</comment>
<evidence type="ECO:0000256" key="6">
    <source>
        <dbReference type="HAMAP-Rule" id="MF_00114"/>
    </source>
</evidence>
<evidence type="ECO:0000256" key="2">
    <source>
        <dbReference type="ARBA" id="ARBA00022490"/>
    </source>
</evidence>
<name>A0AAP2Z663_9EURY</name>
<dbReference type="Pfam" id="PF01791">
    <property type="entry name" value="DeoC"/>
    <property type="match status" value="1"/>
</dbReference>
<dbReference type="GO" id="GO:0006018">
    <property type="term" value="P:2-deoxyribose 1-phosphate catabolic process"/>
    <property type="evidence" value="ECO:0007669"/>
    <property type="project" value="UniProtKB-UniRule"/>
</dbReference>
<dbReference type="AlphaFoldDB" id="A0AAP2Z663"/>
<dbReference type="InterPro" id="IPR011343">
    <property type="entry name" value="DeoC"/>
</dbReference>
<keyword evidence="4 6" id="KW-0704">Schiff base</keyword>
<comment type="catalytic activity">
    <reaction evidence="5 6">
        <text>2-deoxy-D-ribose 5-phosphate = D-glyceraldehyde 3-phosphate + acetaldehyde</text>
        <dbReference type="Rhea" id="RHEA:12821"/>
        <dbReference type="ChEBI" id="CHEBI:15343"/>
        <dbReference type="ChEBI" id="CHEBI:59776"/>
        <dbReference type="ChEBI" id="CHEBI:62877"/>
        <dbReference type="EC" id="4.1.2.4"/>
    </reaction>
</comment>
<evidence type="ECO:0000256" key="5">
    <source>
        <dbReference type="ARBA" id="ARBA00048791"/>
    </source>
</evidence>
<comment type="pathway">
    <text evidence="6">Carbohydrate degradation; 2-deoxy-D-ribose 1-phosphate degradation; D-glyceraldehyde 3-phosphate and acetaldehyde from 2-deoxy-alpha-D-ribose 1-phosphate: step 2/2.</text>
</comment>
<dbReference type="GO" id="GO:0016052">
    <property type="term" value="P:carbohydrate catabolic process"/>
    <property type="evidence" value="ECO:0007669"/>
    <property type="project" value="TreeGrafter"/>
</dbReference>
<evidence type="ECO:0000256" key="1">
    <source>
        <dbReference type="ARBA" id="ARBA00010936"/>
    </source>
</evidence>
<dbReference type="PANTHER" id="PTHR10889:SF1">
    <property type="entry name" value="DEOXYRIBOSE-PHOSPHATE ALDOLASE"/>
    <property type="match status" value="1"/>
</dbReference>
<dbReference type="InterPro" id="IPR002915">
    <property type="entry name" value="DeoC/FbaB/LacD_aldolase"/>
</dbReference>
<dbReference type="Gene3D" id="3.20.20.70">
    <property type="entry name" value="Aldolase class I"/>
    <property type="match status" value="1"/>
</dbReference>
<feature type="active site" description="Proton donor/acceptor" evidence="6">
    <location>
        <position position="99"/>
    </location>
</feature>
<dbReference type="PIRSF" id="PIRSF001357">
    <property type="entry name" value="DeoC"/>
    <property type="match status" value="1"/>
</dbReference>
<comment type="function">
    <text evidence="6">Catalyzes a reversible aldol reaction between acetaldehyde and D-glyceraldehyde 3-phosphate to generate 2-deoxy-D-ribose 5-phosphate.</text>
</comment>
<dbReference type="InterPro" id="IPR028581">
    <property type="entry name" value="DeoC_typeI"/>
</dbReference>
<dbReference type="EC" id="4.1.2.4" evidence="6"/>
<protein>
    <recommendedName>
        <fullName evidence="6">Deoxyribose-phosphate aldolase</fullName>
        <shortName evidence="6">DERA</shortName>
        <ecNumber evidence="6">4.1.2.4</ecNumber>
    </recommendedName>
    <alternativeName>
        <fullName evidence="6">2-deoxy-D-ribose 5-phosphate aldolase</fullName>
    </alternativeName>
    <alternativeName>
        <fullName evidence="6">Phosphodeoxyriboaldolase</fullName>
        <shortName evidence="6">Deoxyriboaldolase</shortName>
    </alternativeName>
</protein>
<proteinExistence type="inferred from homology"/>